<dbReference type="Proteomes" id="UP000028701">
    <property type="component" value="Unassembled WGS sequence"/>
</dbReference>
<gene>
    <name evidence="2" type="ORF">RRU01S_30_00290</name>
</gene>
<dbReference type="AlphaFoldDB" id="A0A081D285"/>
<feature type="transmembrane region" description="Helical" evidence="1">
    <location>
        <begin position="248"/>
        <end position="268"/>
    </location>
</feature>
<evidence type="ECO:0000313" key="2">
    <source>
        <dbReference type="EMBL" id="GAK73031.1"/>
    </source>
</evidence>
<keyword evidence="1" id="KW-0472">Membrane</keyword>
<evidence type="ECO:0008006" key="4">
    <source>
        <dbReference type="Google" id="ProtNLM"/>
    </source>
</evidence>
<evidence type="ECO:0000313" key="3">
    <source>
        <dbReference type="Proteomes" id="UP000028701"/>
    </source>
</evidence>
<keyword evidence="1" id="KW-1133">Transmembrane helix</keyword>
<dbReference type="InterPro" id="IPR010640">
    <property type="entry name" value="Low_temperature_requirement_A"/>
</dbReference>
<feature type="transmembrane region" description="Helical" evidence="1">
    <location>
        <begin position="153"/>
        <end position="173"/>
    </location>
</feature>
<proteinExistence type="predicted"/>
<dbReference type="eggNOG" id="COG4292">
    <property type="taxonomic scope" value="Bacteria"/>
</dbReference>
<sequence length="404" mass="44449">MTRMANSKASEAEAKAKSNLIRQDDADAGKATFPELFFDLVFVFALIQLSHTLAKDFGSTALAEAAIIILSLWWLWVQITWLTNMLNTEAGPVRLFLFAMMFTGVLLAIALPKAFDDQALIFAAIYSIMQIGRSLFALYVFKGVDHENSLTFSRMALWLAVSCVFWILGGLSSTLEWQIALWTVAIGIEYLGPLVKYYFPGLKTGEDERLHLSGEHLAERCALFVIICLGETILTTGRTATDYMNSNLTFVVFCSAFASTILMWWIYFHHGQEKASEKAEDTAEPEKIAQNLFNYGHLPIVAGIILTAVGEDFSLSHSHDQSTWREALAIAGGPILFLAGNIGVKVAASYIRPISHFVGIGVLLALLILQGMPLYALQIASASVLALVAIWEYVALKNHAPKSA</sequence>
<protein>
    <recommendedName>
        <fullName evidence="4">Low temperature requirement protein A</fullName>
    </recommendedName>
</protein>
<keyword evidence="1" id="KW-0812">Transmembrane</keyword>
<comment type="caution">
    <text evidence="2">The sequence shown here is derived from an EMBL/GenBank/DDBJ whole genome shotgun (WGS) entry which is preliminary data.</text>
</comment>
<feature type="transmembrane region" description="Helical" evidence="1">
    <location>
        <begin position="350"/>
        <end position="369"/>
    </location>
</feature>
<dbReference type="Pfam" id="PF06772">
    <property type="entry name" value="LtrA"/>
    <property type="match status" value="1"/>
</dbReference>
<feature type="transmembrane region" description="Helical" evidence="1">
    <location>
        <begin position="95"/>
        <end position="115"/>
    </location>
</feature>
<accession>A0A081D285</accession>
<feature type="transmembrane region" description="Helical" evidence="1">
    <location>
        <begin position="121"/>
        <end position="141"/>
    </location>
</feature>
<name>A0A081D285_9HYPH</name>
<feature type="transmembrane region" description="Helical" evidence="1">
    <location>
        <begin position="375"/>
        <end position="396"/>
    </location>
</feature>
<organism evidence="2 3">
    <name type="scientific">Agrobacterium rubi TR3 = NBRC 13261</name>
    <dbReference type="NCBI Taxonomy" id="1368415"/>
    <lineage>
        <taxon>Bacteria</taxon>
        <taxon>Pseudomonadati</taxon>
        <taxon>Pseudomonadota</taxon>
        <taxon>Alphaproteobacteria</taxon>
        <taxon>Hyphomicrobiales</taxon>
        <taxon>Rhizobiaceae</taxon>
        <taxon>Rhizobium/Agrobacterium group</taxon>
        <taxon>Agrobacterium</taxon>
    </lineage>
</organism>
<dbReference type="EMBL" id="BBJU01000030">
    <property type="protein sequence ID" value="GAK73031.1"/>
    <property type="molecule type" value="Genomic_DNA"/>
</dbReference>
<evidence type="ECO:0000256" key="1">
    <source>
        <dbReference type="SAM" id="Phobius"/>
    </source>
</evidence>
<dbReference type="PANTHER" id="PTHR36840:SF1">
    <property type="entry name" value="BLL5714 PROTEIN"/>
    <property type="match status" value="1"/>
</dbReference>
<dbReference type="PANTHER" id="PTHR36840">
    <property type="entry name" value="BLL5714 PROTEIN"/>
    <property type="match status" value="1"/>
</dbReference>
<reference evidence="2 3" key="1">
    <citation type="submission" date="2014-08" db="EMBL/GenBank/DDBJ databases">
        <title>Whole genome shotgun sequence of Rhizobium rubi NBRC 13261.</title>
        <authorList>
            <person name="Katano-Makiyama Y."/>
            <person name="Hosoyama A."/>
            <person name="Hashimoto M."/>
            <person name="Hosoyama Y."/>
            <person name="Noguchi M."/>
            <person name="Tsuchikane K."/>
            <person name="Uohara A."/>
            <person name="Ohji S."/>
            <person name="Ichikawa N."/>
            <person name="Kimura A."/>
            <person name="Yamazoe A."/>
            <person name="Fujita N."/>
        </authorList>
    </citation>
    <scope>NUCLEOTIDE SEQUENCE [LARGE SCALE GENOMIC DNA]</scope>
    <source>
        <strain evidence="2 3">NBRC 13261</strain>
    </source>
</reference>
<feature type="transmembrane region" description="Helical" evidence="1">
    <location>
        <begin position="60"/>
        <end position="83"/>
    </location>
</feature>